<dbReference type="EMBL" id="MU857622">
    <property type="protein sequence ID" value="KAK4249584.1"/>
    <property type="molecule type" value="Genomic_DNA"/>
</dbReference>
<dbReference type="FunFam" id="1.20.1610.10:FF:000002">
    <property type="entry name" value="Alpha-1,2-mannosidase family protein"/>
    <property type="match status" value="1"/>
</dbReference>
<dbReference type="Gene3D" id="3.30.2080.10">
    <property type="entry name" value="GH92 mannosidase domain"/>
    <property type="match status" value="1"/>
</dbReference>
<dbReference type="InterPro" id="IPR008928">
    <property type="entry name" value="6-hairpin_glycosidase_sf"/>
</dbReference>
<dbReference type="SUPFAM" id="SSF48208">
    <property type="entry name" value="Six-hairpin glycosidases"/>
    <property type="match status" value="1"/>
</dbReference>
<accession>A0AAN7CWB7</accession>
<dbReference type="PANTHER" id="PTHR12143:SF42">
    <property type="entry name" value="PUTATIVE SUBFAMILY (AFU_ORTHOLOGUE AFUA_6G13760)-RELATED"/>
    <property type="match status" value="1"/>
</dbReference>
<dbReference type="InterPro" id="IPR014718">
    <property type="entry name" value="GH-type_carb-bd"/>
</dbReference>
<dbReference type="InterPro" id="IPR012939">
    <property type="entry name" value="Glyco_hydro_92"/>
</dbReference>
<name>A0AAN7CWB7_9PEZI</name>
<dbReference type="GO" id="GO:0005829">
    <property type="term" value="C:cytosol"/>
    <property type="evidence" value="ECO:0007669"/>
    <property type="project" value="TreeGrafter"/>
</dbReference>
<evidence type="ECO:0000259" key="2">
    <source>
        <dbReference type="Pfam" id="PF17678"/>
    </source>
</evidence>
<protein>
    <submittedName>
        <fullName evidence="3">Glycoside hydrolase</fullName>
    </submittedName>
</protein>
<dbReference type="Pfam" id="PF07971">
    <property type="entry name" value="Glyco_hydro_92"/>
    <property type="match status" value="1"/>
</dbReference>
<dbReference type="Gene3D" id="1.20.1610.10">
    <property type="entry name" value="alpha-1,2-mannosidases domains"/>
    <property type="match status" value="1"/>
</dbReference>
<dbReference type="FunFam" id="1.20.1050.60:FF:000002">
    <property type="entry name" value="Glycosyl hydrolase family 92"/>
    <property type="match status" value="1"/>
</dbReference>
<dbReference type="PANTHER" id="PTHR12143">
    <property type="entry name" value="PEPTIDE N-GLYCANASE PNGASE -RELATED"/>
    <property type="match status" value="1"/>
</dbReference>
<reference evidence="3" key="2">
    <citation type="submission" date="2023-05" db="EMBL/GenBank/DDBJ databases">
        <authorList>
            <consortium name="Lawrence Berkeley National Laboratory"/>
            <person name="Steindorff A."/>
            <person name="Hensen N."/>
            <person name="Bonometti L."/>
            <person name="Westerberg I."/>
            <person name="Brannstrom I.O."/>
            <person name="Guillou S."/>
            <person name="Cros-Aarteil S."/>
            <person name="Calhoun S."/>
            <person name="Haridas S."/>
            <person name="Kuo A."/>
            <person name="Mondo S."/>
            <person name="Pangilinan J."/>
            <person name="Riley R."/>
            <person name="Labutti K."/>
            <person name="Andreopoulos B."/>
            <person name="Lipzen A."/>
            <person name="Chen C."/>
            <person name="Yanf M."/>
            <person name="Daum C."/>
            <person name="Ng V."/>
            <person name="Clum A."/>
            <person name="Ohm R."/>
            <person name="Martin F."/>
            <person name="Silar P."/>
            <person name="Natvig D."/>
            <person name="Lalanne C."/>
            <person name="Gautier V."/>
            <person name="Ament-Velasquez S.L."/>
            <person name="Kruys A."/>
            <person name="Hutchinson M.I."/>
            <person name="Powell A.J."/>
            <person name="Barry K."/>
            <person name="Miller A.N."/>
            <person name="Grigoriev I.V."/>
            <person name="Debuchy R."/>
            <person name="Gladieux P."/>
            <person name="Thoren M.H."/>
            <person name="Johannesson H."/>
        </authorList>
    </citation>
    <scope>NUCLEOTIDE SEQUENCE</scope>
    <source>
        <strain evidence="3">CBS 359.72</strain>
    </source>
</reference>
<organism evidence="3 4">
    <name type="scientific">Corynascus novoguineensis</name>
    <dbReference type="NCBI Taxonomy" id="1126955"/>
    <lineage>
        <taxon>Eukaryota</taxon>
        <taxon>Fungi</taxon>
        <taxon>Dikarya</taxon>
        <taxon>Ascomycota</taxon>
        <taxon>Pezizomycotina</taxon>
        <taxon>Sordariomycetes</taxon>
        <taxon>Sordariomycetidae</taxon>
        <taxon>Sordariales</taxon>
        <taxon>Chaetomiaceae</taxon>
        <taxon>Corynascus</taxon>
    </lineage>
</organism>
<dbReference type="InterPro" id="IPR041371">
    <property type="entry name" value="GH92_N"/>
</dbReference>
<dbReference type="AlphaFoldDB" id="A0AAN7CWB7"/>
<evidence type="ECO:0000259" key="1">
    <source>
        <dbReference type="Pfam" id="PF07971"/>
    </source>
</evidence>
<dbReference type="Gene3D" id="1.20.1050.60">
    <property type="entry name" value="alpha-1,2-mannosidase"/>
    <property type="match status" value="1"/>
</dbReference>
<dbReference type="Gene3D" id="2.70.98.10">
    <property type="match status" value="1"/>
</dbReference>
<dbReference type="FunFam" id="3.30.2080.10:FF:000001">
    <property type="entry name" value="Alpha-1,2-mannosidase subfamily"/>
    <property type="match status" value="1"/>
</dbReference>
<reference evidence="3" key="1">
    <citation type="journal article" date="2023" name="Mol. Phylogenet. Evol.">
        <title>Genome-scale phylogeny and comparative genomics of the fungal order Sordariales.</title>
        <authorList>
            <person name="Hensen N."/>
            <person name="Bonometti L."/>
            <person name="Westerberg I."/>
            <person name="Brannstrom I.O."/>
            <person name="Guillou S."/>
            <person name="Cros-Aarteil S."/>
            <person name="Calhoun S."/>
            <person name="Haridas S."/>
            <person name="Kuo A."/>
            <person name="Mondo S."/>
            <person name="Pangilinan J."/>
            <person name="Riley R."/>
            <person name="LaButti K."/>
            <person name="Andreopoulos B."/>
            <person name="Lipzen A."/>
            <person name="Chen C."/>
            <person name="Yan M."/>
            <person name="Daum C."/>
            <person name="Ng V."/>
            <person name="Clum A."/>
            <person name="Steindorff A."/>
            <person name="Ohm R.A."/>
            <person name="Martin F."/>
            <person name="Silar P."/>
            <person name="Natvig D.O."/>
            <person name="Lalanne C."/>
            <person name="Gautier V."/>
            <person name="Ament-Velasquez S.L."/>
            <person name="Kruys A."/>
            <person name="Hutchinson M.I."/>
            <person name="Powell A.J."/>
            <person name="Barry K."/>
            <person name="Miller A.N."/>
            <person name="Grigoriev I.V."/>
            <person name="Debuchy R."/>
            <person name="Gladieux P."/>
            <person name="Hiltunen Thoren M."/>
            <person name="Johannesson H."/>
        </authorList>
    </citation>
    <scope>NUCLEOTIDE SEQUENCE</scope>
    <source>
        <strain evidence="3">CBS 359.72</strain>
    </source>
</reference>
<dbReference type="Pfam" id="PF17678">
    <property type="entry name" value="Glyco_hydro_92N"/>
    <property type="match status" value="1"/>
</dbReference>
<dbReference type="GO" id="GO:0000224">
    <property type="term" value="F:peptide-N4-(N-acetyl-beta-glucosaminyl)asparagine amidase activity"/>
    <property type="evidence" value="ECO:0007669"/>
    <property type="project" value="TreeGrafter"/>
</dbReference>
<dbReference type="InterPro" id="IPR050883">
    <property type="entry name" value="PNGase"/>
</dbReference>
<evidence type="ECO:0000313" key="4">
    <source>
        <dbReference type="Proteomes" id="UP001303647"/>
    </source>
</evidence>
<dbReference type="GO" id="GO:0006516">
    <property type="term" value="P:glycoprotein catabolic process"/>
    <property type="evidence" value="ECO:0007669"/>
    <property type="project" value="TreeGrafter"/>
</dbReference>
<feature type="domain" description="Glycosyl hydrolase family 92 N-terminal" evidence="2">
    <location>
        <begin position="1"/>
        <end position="243"/>
    </location>
</feature>
<proteinExistence type="predicted"/>
<dbReference type="InterPro" id="IPR005887">
    <property type="entry name" value="GH92_a_mannosidase_put"/>
</dbReference>
<dbReference type="GO" id="GO:0005975">
    <property type="term" value="P:carbohydrate metabolic process"/>
    <property type="evidence" value="ECO:0007669"/>
    <property type="project" value="InterPro"/>
</dbReference>
<keyword evidence="4" id="KW-1185">Reference proteome</keyword>
<comment type="caution">
    <text evidence="3">The sequence shown here is derived from an EMBL/GenBank/DDBJ whole genome shotgun (WGS) entry which is preliminary data.</text>
</comment>
<evidence type="ECO:0000313" key="3">
    <source>
        <dbReference type="EMBL" id="KAK4249584.1"/>
    </source>
</evidence>
<keyword evidence="3" id="KW-0378">Hydrolase</keyword>
<dbReference type="NCBIfam" id="TIGR01180">
    <property type="entry name" value="aman2_put"/>
    <property type="match status" value="1"/>
</dbReference>
<sequence length="765" mass="85188">MAKPVADTFSPSENAAGYVSDDNPVLGFSHMHDSGTGGLPSLGNFPLFVHPGCPGDDFTRCAYSLTFRTTSRVPGSVTAAPGYFAVNLTNSVRAEMTATQHAVLYRFGFSGDEHVDVLRDLKRPDEVEKGVPYSPLVLVDLVDLMNSRSLGGILVSPETGRVMGEGRYLPSFGSGKYDAFFCADFKGAAIRKTGTFVGNDAAENPKILDGVGSGFHIPGGSAGAWLQFERPTNNSLLARVGVSFISIEQACENAEKEIADWHFERVESDARKQWREKLGVIEVDPTGVSEELQTTFWSGLYRTLLSPQNYTGENPLWNSTEPYFDSFYCIWDSFRAQHPLLTIIDPIAQTDMVRALLDIYRHEGKLPDCRMAFCKGFTQGGSNADVVIVDTFVKKLTAGIDWDTAYEAVVSDAEVEPPNWGLEGRGNLVSWHSLGYIPWDDTDLNGTGPMSRTISRGVEYAYEDFCIATLAEALGHAEDAAKYRRRGGNWRNYWNSDQRDVFQDPNDVTVQTDYTGFMQPRLVNGTFRYHNTRACSPVQEMHRCYYDTHLDTYEGSPWLYSFYVPQDMATLIQLMGGPAAFVDRLRFFHTSGIAYMGNEQGFLPVFQFHYAGRPGLSAYFVREYIPALFNASVNGIPGNDDCAMGAFSAFAMMGFFPVAGQDVYLLSTPFFPEVRIRARTEGKWSVIKVWGFDPEGKKKYIQRAKLNGRMYTKNWITHDFFLKGGTLELWVGEEEGTWGTKEADLPPSWPVEWADGGGVGLDDKF</sequence>
<dbReference type="Proteomes" id="UP001303647">
    <property type="component" value="Unassembled WGS sequence"/>
</dbReference>
<dbReference type="GO" id="GO:0030246">
    <property type="term" value="F:carbohydrate binding"/>
    <property type="evidence" value="ECO:0007669"/>
    <property type="project" value="InterPro"/>
</dbReference>
<dbReference type="GO" id="GO:0005634">
    <property type="term" value="C:nucleus"/>
    <property type="evidence" value="ECO:0007669"/>
    <property type="project" value="TreeGrafter"/>
</dbReference>
<feature type="domain" description="Glycosyl hydrolase family 92" evidence="1">
    <location>
        <begin position="249"/>
        <end position="732"/>
    </location>
</feature>
<gene>
    <name evidence="3" type="ORF">C7999DRAFT_12589</name>
</gene>